<evidence type="ECO:0000256" key="5">
    <source>
        <dbReference type="ARBA" id="ARBA00022723"/>
    </source>
</evidence>
<dbReference type="PANTHER" id="PTHR30600">
    <property type="entry name" value="CYTOCHROME C PEROXIDASE-RELATED"/>
    <property type="match status" value="1"/>
</dbReference>
<evidence type="ECO:0000256" key="7">
    <source>
        <dbReference type="ARBA" id="ARBA00022764"/>
    </source>
</evidence>
<feature type="binding site" description="covalent" evidence="13">
    <location>
        <position position="22"/>
    </location>
    <ligand>
        <name>heme c</name>
        <dbReference type="ChEBI" id="CHEBI:61717"/>
        <label>1</label>
    </ligand>
</feature>
<evidence type="ECO:0000259" key="15">
    <source>
        <dbReference type="PROSITE" id="PS51007"/>
    </source>
</evidence>
<comment type="cofactor">
    <cofactor evidence="13">
        <name>heme</name>
        <dbReference type="ChEBI" id="CHEBI:30413"/>
    </cofactor>
    <text evidence="13">Binds 2 heme groups.</text>
</comment>
<evidence type="ECO:0000256" key="11">
    <source>
        <dbReference type="ARBA" id="ARBA00058991"/>
    </source>
</evidence>
<evidence type="ECO:0000256" key="9">
    <source>
        <dbReference type="ARBA" id="ARBA00023002"/>
    </source>
</evidence>
<dbReference type="Pfam" id="PF03150">
    <property type="entry name" value="CCP_MauG"/>
    <property type="match status" value="1"/>
</dbReference>
<sequence length="311" mass="34130">MRSLGEKLFFDRALSANGTLSCAMCHIPAQGFASNQSALSIGMEGRSLRRNAPSLYNVVFKQYLFHDGRETDLVAQVWGPLLTPDEMANPGIGPLLERLRKDPAYGPLFDAAFPGEGPTMTTMGRAIAAYEATLLRGDSRFDRAVFGGDKNALTAQEWRGYEIFVSKGGCSACHRIDESSALFTDRSWHNNGAAFRRRQETDAVRVELAPGVVKDVRLAAAGFSQASQRNDVGRFEITNDPADRWAYVTPTLRGVKDSWPYMHDGGMKTLEEVVEFYDNGGGANPALDQKIKPLGLSTEERAALVAFLRTL</sequence>
<evidence type="ECO:0000256" key="6">
    <source>
        <dbReference type="ARBA" id="ARBA00022729"/>
    </source>
</evidence>
<keyword evidence="6" id="KW-0732">Signal</keyword>
<comment type="pathway">
    <text evidence="2">One-carbon metabolism; methylamine degradation.</text>
</comment>
<dbReference type="GO" id="GO:0009055">
    <property type="term" value="F:electron transfer activity"/>
    <property type="evidence" value="ECO:0007669"/>
    <property type="project" value="InterPro"/>
</dbReference>
<dbReference type="InterPro" id="IPR026259">
    <property type="entry name" value="MauG/Cytc_peroxidase"/>
</dbReference>
<protein>
    <recommendedName>
        <fullName evidence="12">Methylamine utilization protein MauG</fullName>
    </recommendedName>
</protein>
<feature type="binding site" description="axial binding residue" evidence="14">
    <location>
        <position position="26"/>
    </location>
    <ligand>
        <name>heme c</name>
        <dbReference type="ChEBI" id="CHEBI:61717"/>
        <label>1</label>
    </ligand>
    <ligandPart>
        <name>Fe</name>
        <dbReference type="ChEBI" id="CHEBI:18248"/>
    </ligandPart>
</feature>
<organism evidence="16 17">
    <name type="scientific">Methylocystis parvus</name>
    <dbReference type="NCBI Taxonomy" id="134"/>
    <lineage>
        <taxon>Bacteria</taxon>
        <taxon>Pseudomonadati</taxon>
        <taxon>Pseudomonadota</taxon>
        <taxon>Alphaproteobacteria</taxon>
        <taxon>Hyphomicrobiales</taxon>
        <taxon>Methylocystaceae</taxon>
        <taxon>Methylocystis</taxon>
    </lineage>
</organism>
<name>A0A6B8MAE8_9HYPH</name>
<dbReference type="PROSITE" id="PS51007">
    <property type="entry name" value="CYTC"/>
    <property type="match status" value="1"/>
</dbReference>
<feature type="binding site" description="covalent" evidence="13">
    <location>
        <position position="170"/>
    </location>
    <ligand>
        <name>heme c</name>
        <dbReference type="ChEBI" id="CHEBI:61717"/>
        <label>2</label>
    </ligand>
</feature>
<dbReference type="InterPro" id="IPR051395">
    <property type="entry name" value="Cytochrome_c_Peroxidase/MauG"/>
</dbReference>
<comment type="subcellular location">
    <subcellularLocation>
        <location evidence="1">Periplasm</location>
    </subcellularLocation>
</comment>
<feature type="binding site" description="covalent" evidence="13">
    <location>
        <position position="173"/>
    </location>
    <ligand>
        <name>heme c</name>
        <dbReference type="ChEBI" id="CHEBI:61717"/>
        <label>2</label>
    </ligand>
</feature>
<keyword evidence="7" id="KW-0574">Periplasm</keyword>
<evidence type="ECO:0000256" key="2">
    <source>
        <dbReference type="ARBA" id="ARBA00004856"/>
    </source>
</evidence>
<dbReference type="EMBL" id="CP044331">
    <property type="protein sequence ID" value="QGM99666.1"/>
    <property type="molecule type" value="Genomic_DNA"/>
</dbReference>
<proteinExistence type="predicted"/>
<evidence type="ECO:0000313" key="16">
    <source>
        <dbReference type="EMBL" id="QGM99666.1"/>
    </source>
</evidence>
<keyword evidence="5 14" id="KW-0479">Metal-binding</keyword>
<evidence type="ECO:0000256" key="10">
    <source>
        <dbReference type="ARBA" id="ARBA00023004"/>
    </source>
</evidence>
<dbReference type="GO" id="GO:0020037">
    <property type="term" value="F:heme binding"/>
    <property type="evidence" value="ECO:0007669"/>
    <property type="project" value="InterPro"/>
</dbReference>
<evidence type="ECO:0000256" key="4">
    <source>
        <dbReference type="ARBA" id="ARBA00022617"/>
    </source>
</evidence>
<dbReference type="SUPFAM" id="SSF46626">
    <property type="entry name" value="Cytochrome c"/>
    <property type="match status" value="2"/>
</dbReference>
<keyword evidence="10 14" id="KW-0408">Iron</keyword>
<dbReference type="Pfam" id="PF00034">
    <property type="entry name" value="Cytochrom_C"/>
    <property type="match status" value="1"/>
</dbReference>
<evidence type="ECO:0000256" key="14">
    <source>
        <dbReference type="PIRSR" id="PIRSR000294-2"/>
    </source>
</evidence>
<evidence type="ECO:0000256" key="13">
    <source>
        <dbReference type="PIRSR" id="PIRSR000294-1"/>
    </source>
</evidence>
<keyword evidence="3" id="KW-0813">Transport</keyword>
<evidence type="ECO:0000313" key="17">
    <source>
        <dbReference type="Proteomes" id="UP000422569"/>
    </source>
</evidence>
<feature type="binding site" description="covalent" evidence="13">
    <location>
        <position position="25"/>
    </location>
    <ligand>
        <name>heme c</name>
        <dbReference type="ChEBI" id="CHEBI:61717"/>
        <label>1</label>
    </ligand>
</feature>
<accession>A0A6B8MAE8</accession>
<dbReference type="GO" id="GO:0046872">
    <property type="term" value="F:metal ion binding"/>
    <property type="evidence" value="ECO:0007669"/>
    <property type="project" value="UniProtKB-KW"/>
</dbReference>
<reference evidence="16 17" key="1">
    <citation type="submission" date="2019-09" db="EMBL/GenBank/DDBJ databases">
        <title>Isolation and complete genome sequencing of Methylocystis species.</title>
        <authorList>
            <person name="Rumah B.L."/>
            <person name="Stead C.E."/>
            <person name="Stevens B.C."/>
            <person name="Minton N.P."/>
            <person name="Grosse-Honebrink A."/>
            <person name="Zhang Y."/>
        </authorList>
    </citation>
    <scope>NUCLEOTIDE SEQUENCE [LARGE SCALE GENOMIC DNA]</scope>
    <source>
        <strain evidence="16 17">BRCS2</strain>
    </source>
</reference>
<dbReference type="Gene3D" id="1.10.760.10">
    <property type="entry name" value="Cytochrome c-like domain"/>
    <property type="match status" value="2"/>
</dbReference>
<dbReference type="InterPro" id="IPR036909">
    <property type="entry name" value="Cyt_c-like_dom_sf"/>
</dbReference>
<keyword evidence="17" id="KW-1185">Reference proteome</keyword>
<dbReference type="Proteomes" id="UP000422569">
    <property type="component" value="Chromosome"/>
</dbReference>
<dbReference type="InterPro" id="IPR004852">
    <property type="entry name" value="Di-haem_cyt_c_peroxidsae"/>
</dbReference>
<gene>
    <name evidence="16" type="ORF">F7D14_11700</name>
</gene>
<dbReference type="FunFam" id="1.10.760.10:FF:000019">
    <property type="entry name" value="Di-heme cytochrome C peroxidase"/>
    <property type="match status" value="1"/>
</dbReference>
<dbReference type="GO" id="GO:0042597">
    <property type="term" value="C:periplasmic space"/>
    <property type="evidence" value="ECO:0007669"/>
    <property type="project" value="UniProtKB-SubCell"/>
</dbReference>
<evidence type="ECO:0000256" key="1">
    <source>
        <dbReference type="ARBA" id="ARBA00004418"/>
    </source>
</evidence>
<feature type="domain" description="Cytochrome c" evidence="15">
    <location>
        <begin position="155"/>
        <end position="311"/>
    </location>
</feature>
<dbReference type="InterPro" id="IPR009056">
    <property type="entry name" value="Cyt_c-like_dom"/>
</dbReference>
<keyword evidence="4 13" id="KW-0349">Heme</keyword>
<dbReference type="GO" id="GO:0004130">
    <property type="term" value="F:cytochrome-c peroxidase activity"/>
    <property type="evidence" value="ECO:0007669"/>
    <property type="project" value="TreeGrafter"/>
</dbReference>
<evidence type="ECO:0000256" key="8">
    <source>
        <dbReference type="ARBA" id="ARBA00022982"/>
    </source>
</evidence>
<comment type="PTM">
    <text evidence="13">Binds 2 heme groups per subunit.</text>
</comment>
<dbReference type="PANTHER" id="PTHR30600:SF10">
    <property type="entry name" value="BLL6722 PROTEIN"/>
    <property type="match status" value="1"/>
</dbReference>
<dbReference type="AlphaFoldDB" id="A0A6B8MAE8"/>
<dbReference type="PIRSF" id="PIRSF000294">
    <property type="entry name" value="Cytochrome-c_peroxidase"/>
    <property type="match status" value="1"/>
</dbReference>
<keyword evidence="9" id="KW-0560">Oxidoreductase</keyword>
<dbReference type="KEGG" id="mpar:F7D14_11700"/>
<evidence type="ECO:0000256" key="3">
    <source>
        <dbReference type="ARBA" id="ARBA00022448"/>
    </source>
</evidence>
<feature type="binding site" description="axial binding residue" evidence="14">
    <location>
        <position position="174"/>
    </location>
    <ligand>
        <name>heme c</name>
        <dbReference type="ChEBI" id="CHEBI:61717"/>
        <label>2</label>
    </ligand>
    <ligandPart>
        <name>Fe</name>
        <dbReference type="ChEBI" id="CHEBI:18248"/>
    </ligandPart>
</feature>
<evidence type="ECO:0000256" key="12">
    <source>
        <dbReference type="ARBA" id="ARBA00073576"/>
    </source>
</evidence>
<keyword evidence="8" id="KW-0249">Electron transport</keyword>
<comment type="function">
    <text evidence="11">Involved in methylamine metabolism. Essential for the maturation of the beta subunit of MADH, presumably via a step in the biosynthesis of tryptophan tryptophylquinone (TTQ), the cofactor of MADH.</text>
</comment>